<dbReference type="GO" id="GO:0016616">
    <property type="term" value="F:oxidoreductase activity, acting on the CH-OH group of donors, NAD or NADP as acceptor"/>
    <property type="evidence" value="ECO:0007669"/>
    <property type="project" value="InterPro"/>
</dbReference>
<dbReference type="GeneID" id="81422475"/>
<organism evidence="7 8">
    <name type="scientific">Penicillium canariense</name>
    <dbReference type="NCBI Taxonomy" id="189055"/>
    <lineage>
        <taxon>Eukaryota</taxon>
        <taxon>Fungi</taxon>
        <taxon>Dikarya</taxon>
        <taxon>Ascomycota</taxon>
        <taxon>Pezizomycotina</taxon>
        <taxon>Eurotiomycetes</taxon>
        <taxon>Eurotiomycetidae</taxon>
        <taxon>Eurotiales</taxon>
        <taxon>Aspergillaceae</taxon>
        <taxon>Penicillium</taxon>
    </lineage>
</organism>
<evidence type="ECO:0000259" key="5">
    <source>
        <dbReference type="Pfam" id="PF00389"/>
    </source>
</evidence>
<keyword evidence="2 4" id="KW-0560">Oxidoreductase</keyword>
<accession>A0A9W9IF56</accession>
<dbReference type="InterPro" id="IPR050418">
    <property type="entry name" value="D-iso_2-hydroxyacid_DH_PdxB"/>
</dbReference>
<feature type="domain" description="D-isomer specific 2-hydroxyacid dehydrogenase NAD-binding" evidence="6">
    <location>
        <begin position="156"/>
        <end position="306"/>
    </location>
</feature>
<evidence type="ECO:0000256" key="2">
    <source>
        <dbReference type="ARBA" id="ARBA00023002"/>
    </source>
</evidence>
<evidence type="ECO:0000256" key="3">
    <source>
        <dbReference type="ARBA" id="ARBA00023027"/>
    </source>
</evidence>
<dbReference type="Proteomes" id="UP001149163">
    <property type="component" value="Unassembled WGS sequence"/>
</dbReference>
<dbReference type="EMBL" id="JAPQKN010000001">
    <property type="protein sequence ID" value="KAJ5175297.1"/>
    <property type="molecule type" value="Genomic_DNA"/>
</dbReference>
<dbReference type="PANTHER" id="PTHR43761">
    <property type="entry name" value="D-ISOMER SPECIFIC 2-HYDROXYACID DEHYDROGENASE FAMILY PROTEIN (AFU_ORTHOLOGUE AFUA_1G13630)"/>
    <property type="match status" value="1"/>
</dbReference>
<keyword evidence="3" id="KW-0520">NAD</keyword>
<protein>
    <recommendedName>
        <fullName evidence="9">Glycerate dehydrogenase</fullName>
    </recommendedName>
</protein>
<feature type="domain" description="D-isomer specific 2-hydroxyacid dehydrogenase catalytic" evidence="5">
    <location>
        <begin position="29"/>
        <end position="336"/>
    </location>
</feature>
<gene>
    <name evidence="7" type="ORF">N7482_001174</name>
</gene>
<sequence>MMAVANTPPHIVAIEAIHCPIPTFDIPHTLTVHNWTSASELAERIKDATVIITTTIRLSAREFSPDLTPRLRLVVAMGTGTDHIDKAAANARGIVVCNCPGANLESVSEHAIGMYFATRRKLLALTQATTSILPPPASDTEWKVKGSLRERLQMADRKAPLSCRDETVGIIGFGALGKRIARMAEGLGMSVLVAERKGGSPRNNRTSFEDVLKTSTVLVLCLPRTPETFDLISTAELHMMPPQALLINVSRGGIVNEAALLAALKSGRISGAATDVFAIEPTGRADSPLLSAEAQGLNLILTPHLAWYAEQTLTNIQALVKSNVESWYTGDVANEVKCQELV</sequence>
<dbReference type="OrthoDB" id="298012at2759"/>
<dbReference type="AlphaFoldDB" id="A0A9W9IF56"/>
<proteinExistence type="inferred from homology"/>
<keyword evidence="8" id="KW-1185">Reference proteome</keyword>
<evidence type="ECO:0000256" key="1">
    <source>
        <dbReference type="ARBA" id="ARBA00005854"/>
    </source>
</evidence>
<evidence type="ECO:0000313" key="8">
    <source>
        <dbReference type="Proteomes" id="UP001149163"/>
    </source>
</evidence>
<dbReference type="Gene3D" id="3.40.50.720">
    <property type="entry name" value="NAD(P)-binding Rossmann-like Domain"/>
    <property type="match status" value="2"/>
</dbReference>
<evidence type="ECO:0000313" key="7">
    <source>
        <dbReference type="EMBL" id="KAJ5175297.1"/>
    </source>
</evidence>
<reference evidence="7" key="2">
    <citation type="journal article" date="2023" name="IMA Fungus">
        <title>Comparative genomic study of the Penicillium genus elucidates a diverse pangenome and 15 lateral gene transfer events.</title>
        <authorList>
            <person name="Petersen C."/>
            <person name="Sorensen T."/>
            <person name="Nielsen M.R."/>
            <person name="Sondergaard T.E."/>
            <person name="Sorensen J.L."/>
            <person name="Fitzpatrick D.A."/>
            <person name="Frisvad J.C."/>
            <person name="Nielsen K.L."/>
        </authorList>
    </citation>
    <scope>NUCLEOTIDE SEQUENCE</scope>
    <source>
        <strain evidence="7">IBT 26290</strain>
    </source>
</reference>
<evidence type="ECO:0000259" key="6">
    <source>
        <dbReference type="Pfam" id="PF02826"/>
    </source>
</evidence>
<reference evidence="7" key="1">
    <citation type="submission" date="2022-11" db="EMBL/GenBank/DDBJ databases">
        <authorList>
            <person name="Petersen C."/>
        </authorList>
    </citation>
    <scope>NUCLEOTIDE SEQUENCE</scope>
    <source>
        <strain evidence="7">IBT 26290</strain>
    </source>
</reference>
<comment type="similarity">
    <text evidence="1 4">Belongs to the D-isomer specific 2-hydroxyacid dehydrogenase family.</text>
</comment>
<dbReference type="PANTHER" id="PTHR43761:SF1">
    <property type="entry name" value="D-ISOMER SPECIFIC 2-HYDROXYACID DEHYDROGENASE CATALYTIC DOMAIN-CONTAINING PROTEIN-RELATED"/>
    <property type="match status" value="1"/>
</dbReference>
<name>A0A9W9IF56_9EURO</name>
<dbReference type="SUPFAM" id="SSF51735">
    <property type="entry name" value="NAD(P)-binding Rossmann-fold domains"/>
    <property type="match status" value="1"/>
</dbReference>
<evidence type="ECO:0000256" key="4">
    <source>
        <dbReference type="RuleBase" id="RU003719"/>
    </source>
</evidence>
<dbReference type="Pfam" id="PF02826">
    <property type="entry name" value="2-Hacid_dh_C"/>
    <property type="match status" value="1"/>
</dbReference>
<dbReference type="RefSeq" id="XP_056546905.1">
    <property type="nucleotide sequence ID" value="XM_056683299.1"/>
</dbReference>
<dbReference type="Pfam" id="PF00389">
    <property type="entry name" value="2-Hacid_dh"/>
    <property type="match status" value="1"/>
</dbReference>
<comment type="caution">
    <text evidence="7">The sequence shown here is derived from an EMBL/GenBank/DDBJ whole genome shotgun (WGS) entry which is preliminary data.</text>
</comment>
<dbReference type="InterPro" id="IPR036291">
    <property type="entry name" value="NAD(P)-bd_dom_sf"/>
</dbReference>
<dbReference type="SUPFAM" id="SSF52283">
    <property type="entry name" value="Formate/glycerate dehydrogenase catalytic domain-like"/>
    <property type="match status" value="1"/>
</dbReference>
<dbReference type="GO" id="GO:0051287">
    <property type="term" value="F:NAD binding"/>
    <property type="evidence" value="ECO:0007669"/>
    <property type="project" value="InterPro"/>
</dbReference>
<dbReference type="InterPro" id="IPR006139">
    <property type="entry name" value="D-isomer_2_OHA_DH_cat_dom"/>
</dbReference>
<dbReference type="InterPro" id="IPR006140">
    <property type="entry name" value="D-isomer_DH_NAD-bd"/>
</dbReference>
<evidence type="ECO:0008006" key="9">
    <source>
        <dbReference type="Google" id="ProtNLM"/>
    </source>
</evidence>
<dbReference type="CDD" id="cd05198">
    <property type="entry name" value="formate_dh_like"/>
    <property type="match status" value="1"/>
</dbReference>